<dbReference type="InterPro" id="IPR036047">
    <property type="entry name" value="F-box-like_dom_sf"/>
</dbReference>
<gene>
    <name evidence="1" type="ORF">F8M41_020133</name>
</gene>
<keyword evidence="2" id="KW-1185">Reference proteome</keyword>
<dbReference type="EMBL" id="WTPW01000543">
    <property type="protein sequence ID" value="KAF0501169.1"/>
    <property type="molecule type" value="Genomic_DNA"/>
</dbReference>
<dbReference type="Proteomes" id="UP000439903">
    <property type="component" value="Unassembled WGS sequence"/>
</dbReference>
<reference evidence="1 2" key="1">
    <citation type="journal article" date="2019" name="Environ. Microbiol.">
        <title>At the nexus of three kingdoms: the genome of the mycorrhizal fungus Gigaspora margarita provides insights into plant, endobacterial and fungal interactions.</title>
        <authorList>
            <person name="Venice F."/>
            <person name="Ghignone S."/>
            <person name="Salvioli di Fossalunga A."/>
            <person name="Amselem J."/>
            <person name="Novero M."/>
            <person name="Xianan X."/>
            <person name="Sedzielewska Toro K."/>
            <person name="Morin E."/>
            <person name="Lipzen A."/>
            <person name="Grigoriev I.V."/>
            <person name="Henrissat B."/>
            <person name="Martin F.M."/>
            <person name="Bonfante P."/>
        </authorList>
    </citation>
    <scope>NUCLEOTIDE SEQUENCE [LARGE SCALE GENOMIC DNA]</scope>
    <source>
        <strain evidence="1 2">BEG34</strain>
    </source>
</reference>
<organism evidence="1 2">
    <name type="scientific">Gigaspora margarita</name>
    <dbReference type="NCBI Taxonomy" id="4874"/>
    <lineage>
        <taxon>Eukaryota</taxon>
        <taxon>Fungi</taxon>
        <taxon>Fungi incertae sedis</taxon>
        <taxon>Mucoromycota</taxon>
        <taxon>Glomeromycotina</taxon>
        <taxon>Glomeromycetes</taxon>
        <taxon>Diversisporales</taxon>
        <taxon>Gigasporaceae</taxon>
        <taxon>Gigaspora</taxon>
    </lineage>
</organism>
<evidence type="ECO:0000313" key="1">
    <source>
        <dbReference type="EMBL" id="KAF0501169.1"/>
    </source>
</evidence>
<comment type="caution">
    <text evidence="1">The sequence shown here is derived from an EMBL/GenBank/DDBJ whole genome shotgun (WGS) entry which is preliminary data.</text>
</comment>
<dbReference type="SUPFAM" id="SSF52047">
    <property type="entry name" value="RNI-like"/>
    <property type="match status" value="1"/>
</dbReference>
<dbReference type="AlphaFoldDB" id="A0A8H4AJ17"/>
<dbReference type="InterPro" id="IPR032675">
    <property type="entry name" value="LRR_dom_sf"/>
</dbReference>
<sequence length="386" mass="44766">MPSKILMGYIPELMENILNNLNNEFRSLYSCALVNRYWCKISIPILWQDPFSFQRNPLFISKYFSSFDEDEKIILKEYGINVEFSKTLFEYAKFLKVLNLARLESKVVAWINLKLFNSLYYNASIYRIINLLFKLFIESGAVLHRLGLYSSRFLELKPEIVYSLGQNEQFFSQLQYLSLDVITDFNIQNLATLLSVLAKNATKISALELEEFYSGYAPRFFNALFHAIINIIKSQEQLRMFSIIGEEFPREFHGIISALESQKNSLQEVIIERCDYSAEFEVLKSCKNLGTLRIRYCDTELMKLLDYNIVTLEVADCPLDAQIIALNLEKFGIVLQRLKFESVDDEIWEESLLLEALKSFCPNITHLDITNIGFSTQNVESIGMLG</sequence>
<evidence type="ECO:0000313" key="2">
    <source>
        <dbReference type="Proteomes" id="UP000439903"/>
    </source>
</evidence>
<proteinExistence type="predicted"/>
<dbReference type="SUPFAM" id="SSF81383">
    <property type="entry name" value="F-box domain"/>
    <property type="match status" value="1"/>
</dbReference>
<dbReference type="OrthoDB" id="10363787at2759"/>
<dbReference type="Gene3D" id="3.80.10.10">
    <property type="entry name" value="Ribonuclease Inhibitor"/>
    <property type="match status" value="1"/>
</dbReference>
<protein>
    <recommendedName>
        <fullName evidence="3">F-box domain-containing protein</fullName>
    </recommendedName>
</protein>
<accession>A0A8H4AJ17</accession>
<name>A0A8H4AJ17_GIGMA</name>
<evidence type="ECO:0008006" key="3">
    <source>
        <dbReference type="Google" id="ProtNLM"/>
    </source>
</evidence>